<dbReference type="EMBL" id="QJKJ01004846">
    <property type="protein sequence ID" value="RDX92551.1"/>
    <property type="molecule type" value="Genomic_DNA"/>
</dbReference>
<dbReference type="AlphaFoldDB" id="A0A371GPR4"/>
<comment type="caution">
    <text evidence="1">The sequence shown here is derived from an EMBL/GenBank/DDBJ whole genome shotgun (WGS) entry which is preliminary data.</text>
</comment>
<evidence type="ECO:0000313" key="1">
    <source>
        <dbReference type="EMBL" id="RDX92551.1"/>
    </source>
</evidence>
<sequence length="67" mass="7667">MGQSFSEEIDGIPILVNFGEVVVEPFDGTQDPHIHLQFTANKVKRLKIANFFNIWQAKDESLKSYLD</sequence>
<dbReference type="Proteomes" id="UP000257109">
    <property type="component" value="Unassembled WGS sequence"/>
</dbReference>
<protein>
    <submittedName>
        <fullName evidence="1">Uncharacterized protein</fullName>
    </submittedName>
</protein>
<evidence type="ECO:0000313" key="2">
    <source>
        <dbReference type="Proteomes" id="UP000257109"/>
    </source>
</evidence>
<reference evidence="1" key="1">
    <citation type="submission" date="2018-05" db="EMBL/GenBank/DDBJ databases">
        <title>Draft genome of Mucuna pruriens seed.</title>
        <authorList>
            <person name="Nnadi N.E."/>
            <person name="Vos R."/>
            <person name="Hasami M.H."/>
            <person name="Devisetty U.K."/>
            <person name="Aguiy J.C."/>
        </authorList>
    </citation>
    <scope>NUCLEOTIDE SEQUENCE [LARGE SCALE GENOMIC DNA]</scope>
    <source>
        <strain evidence="1">JCA_2017</strain>
    </source>
</reference>
<dbReference type="OrthoDB" id="1740536at2759"/>
<keyword evidence="2" id="KW-1185">Reference proteome</keyword>
<name>A0A371GPR4_MUCPR</name>
<feature type="non-terminal residue" evidence="1">
    <location>
        <position position="1"/>
    </location>
</feature>
<gene>
    <name evidence="1" type="ORF">CR513_25300</name>
</gene>
<proteinExistence type="predicted"/>
<accession>A0A371GPR4</accession>
<organism evidence="1 2">
    <name type="scientific">Mucuna pruriens</name>
    <name type="common">Velvet bean</name>
    <name type="synonym">Dolichos pruriens</name>
    <dbReference type="NCBI Taxonomy" id="157652"/>
    <lineage>
        <taxon>Eukaryota</taxon>
        <taxon>Viridiplantae</taxon>
        <taxon>Streptophyta</taxon>
        <taxon>Embryophyta</taxon>
        <taxon>Tracheophyta</taxon>
        <taxon>Spermatophyta</taxon>
        <taxon>Magnoliopsida</taxon>
        <taxon>eudicotyledons</taxon>
        <taxon>Gunneridae</taxon>
        <taxon>Pentapetalae</taxon>
        <taxon>rosids</taxon>
        <taxon>fabids</taxon>
        <taxon>Fabales</taxon>
        <taxon>Fabaceae</taxon>
        <taxon>Papilionoideae</taxon>
        <taxon>50 kb inversion clade</taxon>
        <taxon>NPAAA clade</taxon>
        <taxon>indigoferoid/millettioid clade</taxon>
        <taxon>Phaseoleae</taxon>
        <taxon>Mucuna</taxon>
    </lineage>
</organism>